<dbReference type="EMBL" id="JANBPK010001054">
    <property type="protein sequence ID" value="KAJ2926570.1"/>
    <property type="molecule type" value="Genomic_DNA"/>
</dbReference>
<name>A0A9W8MC49_9AGAR</name>
<comment type="caution">
    <text evidence="1">The sequence shown here is derived from an EMBL/GenBank/DDBJ whole genome shotgun (WGS) entry which is preliminary data.</text>
</comment>
<dbReference type="Proteomes" id="UP001140091">
    <property type="component" value="Unassembled WGS sequence"/>
</dbReference>
<feature type="non-terminal residue" evidence="1">
    <location>
        <position position="1"/>
    </location>
</feature>
<gene>
    <name evidence="1" type="ORF">H1R20_g10528</name>
</gene>
<proteinExistence type="predicted"/>
<keyword evidence="2" id="KW-1185">Reference proteome</keyword>
<sequence length="192" mass="21938">MYLTSLSEEVSEIWSQRWRSGKILFLAVQYSVFLNFACYSQMVLRTYLPLSLQVGVESLYKLEFALIMNGICAEWPPLVIGFIKLNAAEAIPSFPLDERFGYACNFQMPSKVTQNYWIVLRYVNLSRTAITACISIATLIIRYRRQNGSLINVIRRDGAIYYLGTIAIRVTDSVVTTSGFITILTEYRIVEV</sequence>
<reference evidence="1" key="1">
    <citation type="submission" date="2022-06" db="EMBL/GenBank/DDBJ databases">
        <title>Genome Sequence of Candolleomyces eurysporus.</title>
        <authorList>
            <person name="Buettner E."/>
        </authorList>
    </citation>
    <scope>NUCLEOTIDE SEQUENCE</scope>
    <source>
        <strain evidence="1">VTCC 930004</strain>
    </source>
</reference>
<organism evidence="1 2">
    <name type="scientific">Candolleomyces eurysporus</name>
    <dbReference type="NCBI Taxonomy" id="2828524"/>
    <lineage>
        <taxon>Eukaryota</taxon>
        <taxon>Fungi</taxon>
        <taxon>Dikarya</taxon>
        <taxon>Basidiomycota</taxon>
        <taxon>Agaricomycotina</taxon>
        <taxon>Agaricomycetes</taxon>
        <taxon>Agaricomycetidae</taxon>
        <taxon>Agaricales</taxon>
        <taxon>Agaricineae</taxon>
        <taxon>Psathyrellaceae</taxon>
        <taxon>Candolleomyces</taxon>
    </lineage>
</organism>
<evidence type="ECO:0000313" key="1">
    <source>
        <dbReference type="EMBL" id="KAJ2926570.1"/>
    </source>
</evidence>
<accession>A0A9W8MC49</accession>
<dbReference type="OrthoDB" id="3035007at2759"/>
<evidence type="ECO:0000313" key="2">
    <source>
        <dbReference type="Proteomes" id="UP001140091"/>
    </source>
</evidence>
<protein>
    <submittedName>
        <fullName evidence="1">Uncharacterized protein</fullName>
    </submittedName>
</protein>
<dbReference type="AlphaFoldDB" id="A0A9W8MC49"/>